<evidence type="ECO:0000256" key="1">
    <source>
        <dbReference type="SAM" id="MobiDB-lite"/>
    </source>
</evidence>
<comment type="caution">
    <text evidence="2">The sequence shown here is derived from an EMBL/GenBank/DDBJ whole genome shotgun (WGS) entry which is preliminary data.</text>
</comment>
<keyword evidence="3" id="KW-1185">Reference proteome</keyword>
<sequence>MDIFMFSTFQPEIPDWELCRKIDFRVSVLGGARTGYVTQTLVHQHFAHGAPIRMNNELAHVPKITSRKVRALNLRLNPRAAVESPVNVSTGVEVRTGRMLERARPVRSLTALGFGGIGQHAASENPHPLSAGTTWYRRIELLQEASGTKEFLRFMSSFRGDPSGEYCILGRRQLNRMKQTVKYKGASVRDGGQGSSLQMVAEAYLAPTVSLCDVAPDPERQPRGPAGRKHVGRVHRKVGAPGPMGTARAG</sequence>
<feature type="compositionally biased region" description="Basic residues" evidence="1">
    <location>
        <begin position="226"/>
        <end position="238"/>
    </location>
</feature>
<gene>
    <name evidence="2" type="ORF">B0H16DRAFT_1448814</name>
</gene>
<dbReference type="AlphaFoldDB" id="A0AAD7K713"/>
<accession>A0AAD7K713</accession>
<reference evidence="2" key="1">
    <citation type="submission" date="2023-03" db="EMBL/GenBank/DDBJ databases">
        <title>Massive genome expansion in bonnet fungi (Mycena s.s.) driven by repeated elements and novel gene families across ecological guilds.</title>
        <authorList>
            <consortium name="Lawrence Berkeley National Laboratory"/>
            <person name="Harder C.B."/>
            <person name="Miyauchi S."/>
            <person name="Viragh M."/>
            <person name="Kuo A."/>
            <person name="Thoen E."/>
            <person name="Andreopoulos B."/>
            <person name="Lu D."/>
            <person name="Skrede I."/>
            <person name="Drula E."/>
            <person name="Henrissat B."/>
            <person name="Morin E."/>
            <person name="Kohler A."/>
            <person name="Barry K."/>
            <person name="LaButti K."/>
            <person name="Morin E."/>
            <person name="Salamov A."/>
            <person name="Lipzen A."/>
            <person name="Mereny Z."/>
            <person name="Hegedus B."/>
            <person name="Baldrian P."/>
            <person name="Stursova M."/>
            <person name="Weitz H."/>
            <person name="Taylor A."/>
            <person name="Grigoriev I.V."/>
            <person name="Nagy L.G."/>
            <person name="Martin F."/>
            <person name="Kauserud H."/>
        </authorList>
    </citation>
    <scope>NUCLEOTIDE SEQUENCE</scope>
    <source>
        <strain evidence="2">CBHHK182m</strain>
    </source>
</reference>
<name>A0AAD7K713_9AGAR</name>
<feature type="region of interest" description="Disordered" evidence="1">
    <location>
        <begin position="216"/>
        <end position="250"/>
    </location>
</feature>
<evidence type="ECO:0000313" key="2">
    <source>
        <dbReference type="EMBL" id="KAJ7778144.1"/>
    </source>
</evidence>
<proteinExistence type="predicted"/>
<dbReference type="Proteomes" id="UP001215598">
    <property type="component" value="Unassembled WGS sequence"/>
</dbReference>
<organism evidence="2 3">
    <name type="scientific">Mycena metata</name>
    <dbReference type="NCBI Taxonomy" id="1033252"/>
    <lineage>
        <taxon>Eukaryota</taxon>
        <taxon>Fungi</taxon>
        <taxon>Dikarya</taxon>
        <taxon>Basidiomycota</taxon>
        <taxon>Agaricomycotina</taxon>
        <taxon>Agaricomycetes</taxon>
        <taxon>Agaricomycetidae</taxon>
        <taxon>Agaricales</taxon>
        <taxon>Marasmiineae</taxon>
        <taxon>Mycenaceae</taxon>
        <taxon>Mycena</taxon>
    </lineage>
</organism>
<protein>
    <submittedName>
        <fullName evidence="2">Uncharacterized protein</fullName>
    </submittedName>
</protein>
<dbReference type="EMBL" id="JARKIB010000007">
    <property type="protein sequence ID" value="KAJ7778144.1"/>
    <property type="molecule type" value="Genomic_DNA"/>
</dbReference>
<evidence type="ECO:0000313" key="3">
    <source>
        <dbReference type="Proteomes" id="UP001215598"/>
    </source>
</evidence>